<comment type="similarity">
    <text evidence="2">Belongs to the dynein intermediate chain family.</text>
</comment>
<dbReference type="SMART" id="SM00320">
    <property type="entry name" value="WD40"/>
    <property type="match status" value="5"/>
</dbReference>
<accession>A0A8C4XF71</accession>
<dbReference type="Ensembl" id="ENSECRT00000027018.1">
    <property type="protein sequence ID" value="ENSECRP00000026466.1"/>
    <property type="gene ID" value="ENSECRG00000017766.1"/>
</dbReference>
<dbReference type="InterPro" id="IPR001680">
    <property type="entry name" value="WD40_rpt"/>
</dbReference>
<evidence type="ECO:0000256" key="10">
    <source>
        <dbReference type="ARBA" id="ARBA00023212"/>
    </source>
</evidence>
<reference evidence="13" key="3">
    <citation type="submission" date="2025-09" db="UniProtKB">
        <authorList>
            <consortium name="Ensembl"/>
        </authorList>
    </citation>
    <scope>IDENTIFICATION</scope>
</reference>
<dbReference type="GO" id="GO:0003341">
    <property type="term" value="P:cilium movement"/>
    <property type="evidence" value="ECO:0007669"/>
    <property type="project" value="TreeGrafter"/>
</dbReference>
<feature type="compositionally biased region" description="Basic and acidic residues" evidence="12">
    <location>
        <begin position="527"/>
        <end position="550"/>
    </location>
</feature>
<dbReference type="GO" id="GO:0036158">
    <property type="term" value="P:outer dynein arm assembly"/>
    <property type="evidence" value="ECO:0007669"/>
    <property type="project" value="TreeGrafter"/>
</dbReference>
<feature type="compositionally biased region" description="Basic and acidic residues" evidence="12">
    <location>
        <begin position="502"/>
        <end position="519"/>
    </location>
</feature>
<comment type="subcellular location">
    <subcellularLocation>
        <location evidence="1">Cytoplasm</location>
        <location evidence="1">Cytoskeleton</location>
        <location evidence="1">Cilium axoneme</location>
    </subcellularLocation>
</comment>
<feature type="compositionally biased region" description="Basic and acidic residues" evidence="12">
    <location>
        <begin position="561"/>
        <end position="570"/>
    </location>
</feature>
<evidence type="ECO:0000256" key="6">
    <source>
        <dbReference type="ARBA" id="ARBA00022737"/>
    </source>
</evidence>
<dbReference type="GO" id="GO:0045503">
    <property type="term" value="F:dynein light chain binding"/>
    <property type="evidence" value="ECO:0007669"/>
    <property type="project" value="TreeGrafter"/>
</dbReference>
<evidence type="ECO:0000313" key="14">
    <source>
        <dbReference type="Proteomes" id="UP000694620"/>
    </source>
</evidence>
<dbReference type="SUPFAM" id="SSF50978">
    <property type="entry name" value="WD40 repeat-like"/>
    <property type="match status" value="1"/>
</dbReference>
<proteinExistence type="inferred from homology"/>
<dbReference type="InterPro" id="IPR050687">
    <property type="entry name" value="Dynein_IC"/>
</dbReference>
<gene>
    <name evidence="13" type="primary">LOC114664422</name>
</gene>
<evidence type="ECO:0000256" key="7">
    <source>
        <dbReference type="ARBA" id="ARBA00023017"/>
    </source>
</evidence>
<dbReference type="Proteomes" id="UP000694620">
    <property type="component" value="Chromosome 14"/>
</dbReference>
<evidence type="ECO:0000256" key="12">
    <source>
        <dbReference type="SAM" id="MobiDB-lite"/>
    </source>
</evidence>
<dbReference type="PANTHER" id="PTHR12442">
    <property type="entry name" value="DYNEIN INTERMEDIATE CHAIN"/>
    <property type="match status" value="1"/>
</dbReference>
<dbReference type="GO" id="GO:0045504">
    <property type="term" value="F:dynein heavy chain binding"/>
    <property type="evidence" value="ECO:0007669"/>
    <property type="project" value="TreeGrafter"/>
</dbReference>
<organism evidence="13 14">
    <name type="scientific">Erpetoichthys calabaricus</name>
    <name type="common">Rope fish</name>
    <name type="synonym">Calamoichthys calabaricus</name>
    <dbReference type="NCBI Taxonomy" id="27687"/>
    <lineage>
        <taxon>Eukaryota</taxon>
        <taxon>Metazoa</taxon>
        <taxon>Chordata</taxon>
        <taxon>Craniata</taxon>
        <taxon>Vertebrata</taxon>
        <taxon>Euteleostomi</taxon>
        <taxon>Actinopterygii</taxon>
        <taxon>Polypteriformes</taxon>
        <taxon>Polypteridae</taxon>
        <taxon>Erpetoichthys</taxon>
    </lineage>
</organism>
<dbReference type="InterPro" id="IPR036322">
    <property type="entry name" value="WD40_repeat_dom_sf"/>
</dbReference>
<evidence type="ECO:0000256" key="2">
    <source>
        <dbReference type="ARBA" id="ARBA00011059"/>
    </source>
</evidence>
<evidence type="ECO:0000256" key="3">
    <source>
        <dbReference type="ARBA" id="ARBA00022490"/>
    </source>
</evidence>
<dbReference type="GeneTree" id="ENSGT00940000163996"/>
<dbReference type="FunFam" id="2.130.10.10:FF:002637">
    <property type="entry name" value="Uncharacterized protein"/>
    <property type="match status" value="1"/>
</dbReference>
<evidence type="ECO:0000256" key="5">
    <source>
        <dbReference type="ARBA" id="ARBA00022701"/>
    </source>
</evidence>
<keyword evidence="11" id="KW-0966">Cell projection</keyword>
<name>A0A8C4XF71_ERPCA</name>
<feature type="region of interest" description="Disordered" evidence="12">
    <location>
        <begin position="502"/>
        <end position="570"/>
    </location>
</feature>
<reference evidence="13" key="2">
    <citation type="submission" date="2025-08" db="UniProtKB">
        <authorList>
            <consortium name="Ensembl"/>
        </authorList>
    </citation>
    <scope>IDENTIFICATION</scope>
</reference>
<keyword evidence="7" id="KW-0243">Dynein</keyword>
<evidence type="ECO:0000256" key="9">
    <source>
        <dbReference type="ARBA" id="ARBA00023175"/>
    </source>
</evidence>
<keyword evidence="3" id="KW-0963">Cytoplasm</keyword>
<keyword evidence="6" id="KW-0677">Repeat</keyword>
<evidence type="ECO:0000256" key="1">
    <source>
        <dbReference type="ARBA" id="ARBA00004430"/>
    </source>
</evidence>
<dbReference type="GO" id="GO:0036157">
    <property type="term" value="C:outer dynein arm"/>
    <property type="evidence" value="ECO:0007669"/>
    <property type="project" value="TreeGrafter"/>
</dbReference>
<dbReference type="AlphaFoldDB" id="A0A8C4XF71"/>
<keyword evidence="5" id="KW-0493">Microtubule</keyword>
<dbReference type="GO" id="GO:0005874">
    <property type="term" value="C:microtubule"/>
    <property type="evidence" value="ECO:0007669"/>
    <property type="project" value="UniProtKB-KW"/>
</dbReference>
<evidence type="ECO:0000256" key="8">
    <source>
        <dbReference type="ARBA" id="ARBA00023069"/>
    </source>
</evidence>
<dbReference type="Gene3D" id="2.130.10.10">
    <property type="entry name" value="YVTN repeat-like/Quinoprotein amine dehydrogenase"/>
    <property type="match status" value="2"/>
</dbReference>
<dbReference type="InterPro" id="IPR015943">
    <property type="entry name" value="WD40/YVTN_repeat-like_dom_sf"/>
</dbReference>
<keyword evidence="8" id="KW-0969">Cilium</keyword>
<keyword evidence="14" id="KW-1185">Reference proteome</keyword>
<keyword evidence="9" id="KW-0505">Motor protein</keyword>
<dbReference type="PANTHER" id="PTHR12442:SF7">
    <property type="entry name" value="DYNEIN AXONEMAL INTERMEDIATE CHAIN 2"/>
    <property type="match status" value="1"/>
</dbReference>
<evidence type="ECO:0000256" key="4">
    <source>
        <dbReference type="ARBA" id="ARBA00022574"/>
    </source>
</evidence>
<evidence type="ECO:0000256" key="11">
    <source>
        <dbReference type="ARBA" id="ARBA00023273"/>
    </source>
</evidence>
<keyword evidence="4" id="KW-0853">WD repeat</keyword>
<protein>
    <submittedName>
        <fullName evidence="13">Dynein intermediate chain 2, axonemal-like</fullName>
    </submittedName>
</protein>
<keyword evidence="10" id="KW-0206">Cytoskeleton</keyword>
<sequence length="570" mass="65107">MEITYVYTKKRSEFGSQCNFTDRPVELLVDILPDPTVAASFIQRDLCNMPVQCVQQMSEHEINTERLETETEGVNHVEGGWPKDVNPQEQEQTTRFRKKVEKEESYIASLTILGSLMEHCIKQNNAINIYEEYYEEEEEVQESTEEPPTAKTLHVLKDPNDIKRTATSLSWHPDGGRKLAVSYCCLEFQRASKDMSFHSYIWNLEKPNKPQMTLKPSSPIVCLDYNPKDFHVLAGGCYNGQVAYWDTRKGSQPVEMSIIEQSHRDPVYKVIWLQSKTGTDCFSASTDGQVLWWDIRKLSEPTERLILDISKKGTLDGAAGATSLEFETTMPTKFMVGTENGMVIACNRKGKTPAEKISSTFCGHHGPVYALRRNPFYPKNFLSVADWIARIWSEDTKESSIMWTRYHMARLSDGCWSPTRPSQKEPTLSVKVCDEALYSLRVQDNGHILACGSQLGTATLLEISSGLCSLQRNEKALANEMFERESKREKILEARRRELRLKERGRSDQGKEEEPKEAEPQESTEDLVARAEKEFFQAIESERKKREQEQQKLQTPISTVKVEEAGKLVS</sequence>
<reference evidence="13" key="1">
    <citation type="submission" date="2021-06" db="EMBL/GenBank/DDBJ databases">
        <authorList>
            <consortium name="Wellcome Sanger Institute Data Sharing"/>
        </authorList>
    </citation>
    <scope>NUCLEOTIDE SEQUENCE [LARGE SCALE GENOMIC DNA]</scope>
</reference>
<evidence type="ECO:0000313" key="13">
    <source>
        <dbReference type="Ensembl" id="ENSECRP00000026466.1"/>
    </source>
</evidence>